<dbReference type="InterPro" id="IPR024775">
    <property type="entry name" value="DinB-like"/>
</dbReference>
<keyword evidence="7" id="KW-1185">Reference proteome</keyword>
<gene>
    <name evidence="6" type="ORF">PKOR_22500</name>
</gene>
<name>A0A0E3ZH42_9BACT</name>
<keyword evidence="3" id="KW-0378">Hydrolase</keyword>
<dbReference type="PATRIC" id="fig|400092.3.peg.4940"/>
<organism evidence="6 7">
    <name type="scientific">Pontibacter korlensis</name>
    <dbReference type="NCBI Taxonomy" id="400092"/>
    <lineage>
        <taxon>Bacteria</taxon>
        <taxon>Pseudomonadati</taxon>
        <taxon>Bacteroidota</taxon>
        <taxon>Cytophagia</taxon>
        <taxon>Cytophagales</taxon>
        <taxon>Hymenobacteraceae</taxon>
        <taxon>Pontibacter</taxon>
    </lineage>
</organism>
<evidence type="ECO:0000256" key="1">
    <source>
        <dbReference type="ARBA" id="ARBA00022490"/>
    </source>
</evidence>
<reference evidence="6 7" key="1">
    <citation type="journal article" date="2015" name="Sci. Rep.">
        <title>Unraveling adaptation of Pontibacter korlensis to radiation and infertility in desert through complete genome and comparative transcriptomic analysis.</title>
        <authorList>
            <person name="Dai J."/>
            <person name="Dai W."/>
            <person name="Qiu C."/>
            <person name="Yang Z."/>
            <person name="Zhang Y."/>
            <person name="Zhou M."/>
            <person name="Zhang L."/>
            <person name="Fang C."/>
            <person name="Gao Q."/>
            <person name="Yang Q."/>
            <person name="Li X."/>
            <person name="Wang Z."/>
            <person name="Wang Z."/>
            <person name="Jia Z."/>
            <person name="Chen X."/>
        </authorList>
    </citation>
    <scope>NUCLEOTIDE SEQUENCE [LARGE SCALE GENOMIC DNA]</scope>
    <source>
        <strain evidence="6 7">X14-1T</strain>
    </source>
</reference>
<keyword evidence="2" id="KW-0479">Metal-binding</keyword>
<evidence type="ECO:0000259" key="5">
    <source>
        <dbReference type="Pfam" id="PF12867"/>
    </source>
</evidence>
<proteinExistence type="inferred from homology"/>
<sequence>MKTLDELKYPIGLYVKPAELTNEILRQSIAEISAFPQRLRSEVEHLSEAQLNTAYRPGGWTIRQVVHHCADSHMNSLIRFKLALTEDKPTIKPYYEDRWAELADSKNMPIAPSLKMLEGIHERWTVLLNALTQEQLKRVFVHPEHGKEFSLEESIGSYAWHCNHHLAHITAAKESNGWK</sequence>
<dbReference type="GO" id="GO:0016787">
    <property type="term" value="F:hydrolase activity"/>
    <property type="evidence" value="ECO:0007669"/>
    <property type="project" value="UniProtKB-KW"/>
</dbReference>
<dbReference type="Gene3D" id="1.20.120.450">
    <property type="entry name" value="dinb family like domain"/>
    <property type="match status" value="1"/>
</dbReference>
<evidence type="ECO:0000313" key="7">
    <source>
        <dbReference type="Proteomes" id="UP000033109"/>
    </source>
</evidence>
<dbReference type="NCBIfam" id="NF009807">
    <property type="entry name" value="PRK13291.1"/>
    <property type="match status" value="1"/>
</dbReference>
<evidence type="ECO:0000256" key="3">
    <source>
        <dbReference type="ARBA" id="ARBA00022801"/>
    </source>
</evidence>
<dbReference type="Proteomes" id="UP000033109">
    <property type="component" value="Chromosome"/>
</dbReference>
<keyword evidence="1" id="KW-0963">Cytoplasm</keyword>
<dbReference type="GO" id="GO:0046872">
    <property type="term" value="F:metal ion binding"/>
    <property type="evidence" value="ECO:0007669"/>
    <property type="project" value="UniProtKB-KW"/>
</dbReference>
<dbReference type="InterPro" id="IPR034660">
    <property type="entry name" value="DinB/YfiT-like"/>
</dbReference>
<feature type="domain" description="DinB-like" evidence="5">
    <location>
        <begin position="34"/>
        <end position="169"/>
    </location>
</feature>
<dbReference type="HOGENOM" id="CLU_105789_1_0_10"/>
<dbReference type="KEGG" id="pko:PKOR_22500"/>
<dbReference type="SUPFAM" id="SSF109854">
    <property type="entry name" value="DinB/YfiT-like putative metalloenzymes"/>
    <property type="match status" value="1"/>
</dbReference>
<evidence type="ECO:0000256" key="4">
    <source>
        <dbReference type="ARBA" id="ARBA00022833"/>
    </source>
</evidence>
<dbReference type="STRING" id="400092.PKOR_22500"/>
<evidence type="ECO:0000256" key="2">
    <source>
        <dbReference type="ARBA" id="ARBA00022723"/>
    </source>
</evidence>
<dbReference type="AlphaFoldDB" id="A0A0E3ZH42"/>
<evidence type="ECO:0000313" key="6">
    <source>
        <dbReference type="EMBL" id="AKD05320.1"/>
    </source>
</evidence>
<protein>
    <recommendedName>
        <fullName evidence="5">DinB-like domain-containing protein</fullName>
    </recommendedName>
</protein>
<dbReference type="OrthoDB" id="9796039at2"/>
<accession>A0A0E3ZH42</accession>
<dbReference type="Pfam" id="PF12867">
    <property type="entry name" value="DinB_2"/>
    <property type="match status" value="1"/>
</dbReference>
<dbReference type="EMBL" id="CP009621">
    <property type="protein sequence ID" value="AKD05320.1"/>
    <property type="molecule type" value="Genomic_DNA"/>
</dbReference>
<dbReference type="RefSeq" id="WP_046313654.1">
    <property type="nucleotide sequence ID" value="NZ_CBCSCY010000042.1"/>
</dbReference>
<dbReference type="InterPro" id="IPR023774">
    <property type="entry name" value="Put_metal_dep_hydrolase_YfiT"/>
</dbReference>
<dbReference type="HAMAP" id="MF_01256">
    <property type="entry name" value="YfiT_hydrol"/>
    <property type="match status" value="1"/>
</dbReference>
<keyword evidence="4" id="KW-0862">Zinc</keyword>